<organism evidence="2 3">
    <name type="scientific">Strongyloides papillosus</name>
    <name type="common">Intestinal threadworm</name>
    <dbReference type="NCBI Taxonomy" id="174720"/>
    <lineage>
        <taxon>Eukaryota</taxon>
        <taxon>Metazoa</taxon>
        <taxon>Ecdysozoa</taxon>
        <taxon>Nematoda</taxon>
        <taxon>Chromadorea</taxon>
        <taxon>Rhabditida</taxon>
        <taxon>Tylenchina</taxon>
        <taxon>Panagrolaimomorpha</taxon>
        <taxon>Strongyloidoidea</taxon>
        <taxon>Strongyloididae</taxon>
        <taxon>Strongyloides</taxon>
    </lineage>
</organism>
<dbReference type="AlphaFoldDB" id="A0A0N5B574"/>
<sequence>MDSLEPSCNTKSDDEEIIDPEAPELKEDCMKLLENSYEFEKITTKLKPFKTGNGFLLMSTSRKKFRLWLPQPIKQKKPDLLKMRRKDLRLIEDDKKILKKQINSSLLSENDFNNLLKNK</sequence>
<reference evidence="3" key="1">
    <citation type="submission" date="2017-02" db="UniProtKB">
        <authorList>
            <consortium name="WormBaseParasite"/>
        </authorList>
    </citation>
    <scope>IDENTIFICATION</scope>
</reference>
<evidence type="ECO:0000313" key="3">
    <source>
        <dbReference type="WBParaSite" id="SPAL_0000122100.1"/>
    </source>
</evidence>
<proteinExistence type="predicted"/>
<evidence type="ECO:0000313" key="2">
    <source>
        <dbReference type="Proteomes" id="UP000046392"/>
    </source>
</evidence>
<keyword evidence="2" id="KW-1185">Reference proteome</keyword>
<accession>A0A0N5B574</accession>
<protein>
    <submittedName>
        <fullName evidence="3">Uncharacterized protein</fullName>
    </submittedName>
</protein>
<feature type="region of interest" description="Disordered" evidence="1">
    <location>
        <begin position="1"/>
        <end position="20"/>
    </location>
</feature>
<dbReference type="WBParaSite" id="SPAL_0000122100.1">
    <property type="protein sequence ID" value="SPAL_0000122100.1"/>
    <property type="gene ID" value="SPAL_0000122100"/>
</dbReference>
<feature type="compositionally biased region" description="Polar residues" evidence="1">
    <location>
        <begin position="1"/>
        <end position="10"/>
    </location>
</feature>
<dbReference type="Proteomes" id="UP000046392">
    <property type="component" value="Unplaced"/>
</dbReference>
<evidence type="ECO:0000256" key="1">
    <source>
        <dbReference type="SAM" id="MobiDB-lite"/>
    </source>
</evidence>
<name>A0A0N5B574_STREA</name>